<evidence type="ECO:0000313" key="9">
    <source>
        <dbReference type="EMBL" id="BBN10380.1"/>
    </source>
</evidence>
<feature type="signal peptide" evidence="7">
    <location>
        <begin position="1"/>
        <end position="30"/>
    </location>
</feature>
<dbReference type="AlphaFoldDB" id="A0A176W9I2"/>
<evidence type="ECO:0000259" key="8">
    <source>
        <dbReference type="PROSITE" id="PS51387"/>
    </source>
</evidence>
<feature type="chain" id="PRO_5042333783" description="cytokinin dehydrogenase" evidence="7">
    <location>
        <begin position="31"/>
        <end position="541"/>
    </location>
</feature>
<dbReference type="PANTHER" id="PTHR13878">
    <property type="entry name" value="GULONOLACTONE OXIDASE"/>
    <property type="match status" value="1"/>
</dbReference>
<dbReference type="GO" id="GO:0009690">
    <property type="term" value="P:cytokinin metabolic process"/>
    <property type="evidence" value="ECO:0007669"/>
    <property type="project" value="InterPro"/>
</dbReference>
<evidence type="ECO:0000313" key="10">
    <source>
        <dbReference type="EMBL" id="OAE29747.1"/>
    </source>
</evidence>
<accession>A0A176W9I2</accession>
<dbReference type="PROSITE" id="PS51257">
    <property type="entry name" value="PROKAR_LIPOPROTEIN"/>
    <property type="match status" value="1"/>
</dbReference>
<dbReference type="SUPFAM" id="SSF56176">
    <property type="entry name" value="FAD-binding/transporter-associated domain-like"/>
    <property type="match status" value="1"/>
</dbReference>
<dbReference type="Gene3D" id="3.30.465.10">
    <property type="match status" value="1"/>
</dbReference>
<dbReference type="Gene3D" id="3.30.43.10">
    <property type="entry name" value="Uridine Diphospho-n-acetylenolpyruvylglucosamine Reductase, domain 2"/>
    <property type="match status" value="1"/>
</dbReference>
<dbReference type="Gene3D" id="3.40.462.10">
    <property type="entry name" value="FAD-linked oxidases, C-terminal domain"/>
    <property type="match status" value="1"/>
</dbReference>
<dbReference type="Pfam" id="PF01565">
    <property type="entry name" value="FAD_binding_4"/>
    <property type="match status" value="1"/>
</dbReference>
<keyword evidence="6" id="KW-0560">Oxidoreductase</keyword>
<gene>
    <name evidence="10" type="ORF">AXG93_3884s1430</name>
    <name evidence="9" type="ORF">Mp_5g03090</name>
</gene>
<evidence type="ECO:0000256" key="5">
    <source>
        <dbReference type="ARBA" id="ARBA00022827"/>
    </source>
</evidence>
<evidence type="ECO:0000256" key="4">
    <source>
        <dbReference type="ARBA" id="ARBA00022630"/>
    </source>
</evidence>
<dbReference type="InterPro" id="IPR016167">
    <property type="entry name" value="FAD-bd_PCMH_sub1"/>
</dbReference>
<dbReference type="GO" id="GO:0019139">
    <property type="term" value="F:cytokinin dehydrogenase activity"/>
    <property type="evidence" value="ECO:0007669"/>
    <property type="project" value="UniProtKB-EC"/>
</dbReference>
<dbReference type="SUPFAM" id="SSF55103">
    <property type="entry name" value="FAD-linked oxidases, C-terminal domain"/>
    <property type="match status" value="1"/>
</dbReference>
<name>A0A176W9I2_MARPO</name>
<dbReference type="PANTHER" id="PTHR13878:SF53">
    <property type="entry name" value="CYTOKININ DEHYDROGENASE 6"/>
    <property type="match status" value="1"/>
</dbReference>
<sequence>MDRKRALQLLECLTAVLLLGFSCVIAPAFSTVDLAGSCSLPDAECRKLSTLPLDGHLTFFDTKRAAQDFGRLRSLKPAAVLHPGSTRDIVSLVRAVVQSSSNISIAARGPGHSVNGQSQVEKGVVVDMPSLGGIDVNVTGMYVEAAAGELWINVLQACMKEGLAPRSFTDYLHLSVGGTLSNAGVSGQSFRWGPQISNVLQLEVVTGMGELVTCSREVRPDLFFAVLGGLGQFGIITKARIYLQPVPTNVHWVRAIYSDFASFQRDQLRFISKAEKSNVFDYVEGFVVPNSPSFEFGYNSVPFDGQTVNATLMPAPETSSVLYFIELAKNYKDDEQPASSLRDTVDEILADAELECIPTQVFVQQTSYLEFLERVHATELLLRSLGLWEVPHPWINLLVPASKMGDFERTVFRNLDASTLNGPVIVYPFNRNMWDSRMSAVTPDEDVFYLVAFLQSVVPSMGPNLETLLDRNSALWKYCAMLGCKQYLPKYSTLADWQAHFGAKWNDFVRNKIKFDPKAVLSPSQGIFARGEDIPVPLSYR</sequence>
<dbReference type="GO" id="GO:0071949">
    <property type="term" value="F:FAD binding"/>
    <property type="evidence" value="ECO:0007669"/>
    <property type="project" value="InterPro"/>
</dbReference>
<dbReference type="EMBL" id="LVLJ01001430">
    <property type="protein sequence ID" value="OAE29747.1"/>
    <property type="molecule type" value="Genomic_DNA"/>
</dbReference>
<comment type="similarity">
    <text evidence="2">Belongs to the oxygen-dependent FAD-linked oxidoreductase family.</text>
</comment>
<dbReference type="InterPro" id="IPR050432">
    <property type="entry name" value="FAD-linked_Oxidoreductases_BP"/>
</dbReference>
<dbReference type="InterPro" id="IPR016169">
    <property type="entry name" value="FAD-bd_PCMH_sub2"/>
</dbReference>
<dbReference type="InterPro" id="IPR016166">
    <property type="entry name" value="FAD-bd_PCMH"/>
</dbReference>
<proteinExistence type="inferred from homology"/>
<dbReference type="InterPro" id="IPR006094">
    <property type="entry name" value="Oxid_FAD_bind_N"/>
</dbReference>
<comment type="cofactor">
    <cofactor evidence="1">
        <name>FAD</name>
        <dbReference type="ChEBI" id="CHEBI:57692"/>
    </cofactor>
</comment>
<evidence type="ECO:0000256" key="6">
    <source>
        <dbReference type="ARBA" id="ARBA00023002"/>
    </source>
</evidence>
<reference evidence="10 11" key="1">
    <citation type="submission" date="2016-03" db="EMBL/GenBank/DDBJ databases">
        <title>Mechanisms controlling the formation of the plant cell surface in tip-growing cells are functionally conserved among land plants.</title>
        <authorList>
            <person name="Honkanen S."/>
            <person name="Jones V.A."/>
            <person name="Morieri G."/>
            <person name="Champion C."/>
            <person name="Hetherington A.J."/>
            <person name="Kelly S."/>
            <person name="Saint-Marcoux D."/>
            <person name="Proust H."/>
            <person name="Prescott H."/>
            <person name="Dolan L."/>
        </authorList>
    </citation>
    <scope>NUCLEOTIDE SEQUENCE [LARGE SCALE GENOMIC DNA]</scope>
    <source>
        <strain evidence="11">cv. Tak-1 and cv. Tak-2</strain>
        <tissue evidence="10">Whole gametophyte</tissue>
    </source>
</reference>
<dbReference type="EC" id="1.5.99.12" evidence="3"/>
<evidence type="ECO:0000256" key="1">
    <source>
        <dbReference type="ARBA" id="ARBA00001974"/>
    </source>
</evidence>
<evidence type="ECO:0000313" key="12">
    <source>
        <dbReference type="Proteomes" id="UP001162541"/>
    </source>
</evidence>
<feature type="domain" description="FAD-binding PCMH-type" evidence="8">
    <location>
        <begin position="73"/>
        <end position="246"/>
    </location>
</feature>
<dbReference type="InterPro" id="IPR036318">
    <property type="entry name" value="FAD-bd_PCMH-like_sf"/>
</dbReference>
<protein>
    <recommendedName>
        <fullName evidence="3">cytokinin dehydrogenase</fullName>
        <ecNumber evidence="3">1.5.99.12</ecNumber>
    </recommendedName>
</protein>
<keyword evidence="7" id="KW-0732">Signal</keyword>
<evidence type="ECO:0000313" key="11">
    <source>
        <dbReference type="Proteomes" id="UP000077202"/>
    </source>
</evidence>
<keyword evidence="4" id="KW-0285">Flavoprotein</keyword>
<reference evidence="12" key="3">
    <citation type="journal article" date="2020" name="Curr. Biol.">
        <title>Chromatin organization in early land plants reveals an ancestral association between H3K27me3, transposons, and constitutive heterochromatin.</title>
        <authorList>
            <person name="Montgomery S.A."/>
            <person name="Tanizawa Y."/>
            <person name="Galik B."/>
            <person name="Wang N."/>
            <person name="Ito T."/>
            <person name="Mochizuki T."/>
            <person name="Akimcheva S."/>
            <person name="Bowman J.L."/>
            <person name="Cognat V."/>
            <person name="Marechal-Drouard L."/>
            <person name="Ekker H."/>
            <person name="Hong S.F."/>
            <person name="Kohchi T."/>
            <person name="Lin S.S."/>
            <person name="Liu L.D."/>
            <person name="Nakamura Y."/>
            <person name="Valeeva L.R."/>
            <person name="Shakirov E.V."/>
            <person name="Shippen D.E."/>
            <person name="Wei W.L."/>
            <person name="Yagura M."/>
            <person name="Yamaoka S."/>
            <person name="Yamato K.T."/>
            <person name="Liu C."/>
            <person name="Berger F."/>
        </authorList>
    </citation>
    <scope>NUCLEOTIDE SEQUENCE [LARGE SCALE GENOMIC DNA]</scope>
    <source>
        <strain evidence="12">Tak-1</strain>
    </source>
</reference>
<reference evidence="9" key="2">
    <citation type="journal article" date="2019" name="Curr. Biol.">
        <title>Chromatin organization in early land plants reveals an ancestral association between H3K27me3, transposons, and constitutive heterochromatin.</title>
        <authorList>
            <person name="Montgomery S.A."/>
            <person name="Tanizawa Y."/>
            <person name="Galik B."/>
            <person name="Wang N."/>
            <person name="Ito T."/>
            <person name="Mochizuki T."/>
            <person name="Akimcheva S."/>
            <person name="Bowman J."/>
            <person name="Cognat V."/>
            <person name="Drouard L."/>
            <person name="Ekker H."/>
            <person name="Houng S."/>
            <person name="Kohchi T."/>
            <person name="Lin S."/>
            <person name="Liu L.D."/>
            <person name="Nakamura Y."/>
            <person name="Valeeva L.R."/>
            <person name="Shakirov E.V."/>
            <person name="Shippen D.E."/>
            <person name="Wei W."/>
            <person name="Yagura M."/>
            <person name="Yamaoka S."/>
            <person name="Yamato K.T."/>
            <person name="Liu C."/>
            <person name="Berger F."/>
        </authorList>
    </citation>
    <scope>NUCLEOTIDE SEQUENCE [LARGE SCALE GENOMIC DNA]</scope>
    <source>
        <strain evidence="9">Tak-1</strain>
    </source>
</reference>
<dbReference type="Proteomes" id="UP001162541">
    <property type="component" value="Chromosome 5"/>
</dbReference>
<keyword evidence="11" id="KW-1185">Reference proteome</keyword>
<dbReference type="InterPro" id="IPR016164">
    <property type="entry name" value="FAD-linked_Oxase-like_C"/>
</dbReference>
<dbReference type="InterPro" id="IPR016170">
    <property type="entry name" value="Cytok_DH_C_sf"/>
</dbReference>
<dbReference type="EMBL" id="AP019870">
    <property type="protein sequence ID" value="BBN10380.1"/>
    <property type="molecule type" value="Genomic_DNA"/>
</dbReference>
<dbReference type="PROSITE" id="PS51387">
    <property type="entry name" value="FAD_PCMH"/>
    <property type="match status" value="1"/>
</dbReference>
<evidence type="ECO:0000256" key="7">
    <source>
        <dbReference type="SAM" id="SignalP"/>
    </source>
</evidence>
<evidence type="ECO:0000256" key="2">
    <source>
        <dbReference type="ARBA" id="ARBA00005466"/>
    </source>
</evidence>
<dbReference type="Proteomes" id="UP000077202">
    <property type="component" value="Unassembled WGS sequence"/>
</dbReference>
<organism evidence="10 11">
    <name type="scientific">Marchantia polymorpha subsp. ruderalis</name>
    <dbReference type="NCBI Taxonomy" id="1480154"/>
    <lineage>
        <taxon>Eukaryota</taxon>
        <taxon>Viridiplantae</taxon>
        <taxon>Streptophyta</taxon>
        <taxon>Embryophyta</taxon>
        <taxon>Marchantiophyta</taxon>
        <taxon>Marchantiopsida</taxon>
        <taxon>Marchantiidae</taxon>
        <taxon>Marchantiales</taxon>
        <taxon>Marchantiaceae</taxon>
        <taxon>Marchantia</taxon>
    </lineage>
</organism>
<dbReference type="Pfam" id="PF09265">
    <property type="entry name" value="Cytokin-bind"/>
    <property type="match status" value="1"/>
</dbReference>
<keyword evidence="5" id="KW-0274">FAD</keyword>
<evidence type="ECO:0000256" key="3">
    <source>
        <dbReference type="ARBA" id="ARBA00011928"/>
    </source>
</evidence>
<dbReference type="InterPro" id="IPR015345">
    <property type="entry name" value="Cytokinin_DH_FAD/cytokin-bd"/>
</dbReference>